<feature type="region of interest" description="Disordered" evidence="1">
    <location>
        <begin position="103"/>
        <end position="137"/>
    </location>
</feature>
<accession>A0A8S5UZL3</accession>
<protein>
    <submittedName>
        <fullName evidence="2">Uncharacterized protein</fullName>
    </submittedName>
</protein>
<sequence>MVDIDVNSLEPNSHKYKAEKANGGNKKEPESREKVSPIVKRDQVVSTKKPLGKRFAETFMTEDTKDVKSWLLMDVVIPGVKNTILDILSMMFFGEVDNRRRGRKRRDDDRRDYSSYYNGSSSSRDRRDSRRRRDDSYYDSDDRVDFRNIVLRNRDDAEDLIEEMRRRIKVEGSVSVATLLDLVDVPGRYTDNNWGWDDDRDIGIRRVSSGYLIDVAEPKYLD</sequence>
<name>A0A8S5UZL3_9CAUD</name>
<feature type="region of interest" description="Disordered" evidence="1">
    <location>
        <begin position="1"/>
        <end position="38"/>
    </location>
</feature>
<reference evidence="2" key="1">
    <citation type="journal article" date="2021" name="Proc. Natl. Acad. Sci. U.S.A.">
        <title>A Catalog of Tens of Thousands of Viruses from Human Metagenomes Reveals Hidden Associations with Chronic Diseases.</title>
        <authorList>
            <person name="Tisza M.J."/>
            <person name="Buck C.B."/>
        </authorList>
    </citation>
    <scope>NUCLEOTIDE SEQUENCE</scope>
    <source>
        <strain evidence="2">CtJT77</strain>
    </source>
</reference>
<dbReference type="EMBL" id="BK016174">
    <property type="protein sequence ID" value="DAF99925.1"/>
    <property type="molecule type" value="Genomic_DNA"/>
</dbReference>
<organism evidence="2">
    <name type="scientific">Siphoviridae sp. ctJT77</name>
    <dbReference type="NCBI Taxonomy" id="2825432"/>
    <lineage>
        <taxon>Viruses</taxon>
        <taxon>Duplodnaviria</taxon>
        <taxon>Heunggongvirae</taxon>
        <taxon>Uroviricota</taxon>
        <taxon>Caudoviricetes</taxon>
    </lineage>
</organism>
<evidence type="ECO:0000256" key="1">
    <source>
        <dbReference type="SAM" id="MobiDB-lite"/>
    </source>
</evidence>
<evidence type="ECO:0000313" key="2">
    <source>
        <dbReference type="EMBL" id="DAF99925.1"/>
    </source>
</evidence>
<proteinExistence type="predicted"/>
<feature type="compositionally biased region" description="Basic and acidic residues" evidence="1">
    <location>
        <begin position="12"/>
        <end position="38"/>
    </location>
</feature>
<feature type="compositionally biased region" description="Basic and acidic residues" evidence="1">
    <location>
        <begin position="123"/>
        <end position="137"/>
    </location>
</feature>